<name>A0ABR1ZMV5_9ROSI</name>
<dbReference type="PANTHER" id="PTHR11206">
    <property type="entry name" value="MULTIDRUG RESISTANCE PROTEIN"/>
    <property type="match status" value="1"/>
</dbReference>
<dbReference type="Proteomes" id="UP001396334">
    <property type="component" value="Unassembled WGS sequence"/>
</dbReference>
<dbReference type="EMBL" id="JBBPBN010000829">
    <property type="protein sequence ID" value="KAK8481984.1"/>
    <property type="molecule type" value="Genomic_DNA"/>
</dbReference>
<protein>
    <submittedName>
        <fullName evidence="1">Uncharacterized protein</fullName>
    </submittedName>
</protein>
<evidence type="ECO:0000313" key="2">
    <source>
        <dbReference type="Proteomes" id="UP001396334"/>
    </source>
</evidence>
<organism evidence="1 2">
    <name type="scientific">Hibiscus sabdariffa</name>
    <name type="common">roselle</name>
    <dbReference type="NCBI Taxonomy" id="183260"/>
    <lineage>
        <taxon>Eukaryota</taxon>
        <taxon>Viridiplantae</taxon>
        <taxon>Streptophyta</taxon>
        <taxon>Embryophyta</taxon>
        <taxon>Tracheophyta</taxon>
        <taxon>Spermatophyta</taxon>
        <taxon>Magnoliopsida</taxon>
        <taxon>eudicotyledons</taxon>
        <taxon>Gunneridae</taxon>
        <taxon>Pentapetalae</taxon>
        <taxon>rosids</taxon>
        <taxon>malvids</taxon>
        <taxon>Malvales</taxon>
        <taxon>Malvaceae</taxon>
        <taxon>Malvoideae</taxon>
        <taxon>Hibiscus</taxon>
    </lineage>
</organism>
<accession>A0ABR1ZMV5</accession>
<proteinExistence type="predicted"/>
<reference evidence="1 2" key="1">
    <citation type="journal article" date="2024" name="G3 (Bethesda)">
        <title>Genome assembly of Hibiscus sabdariffa L. provides insights into metabolisms of medicinal natural products.</title>
        <authorList>
            <person name="Kim T."/>
        </authorList>
    </citation>
    <scope>NUCLEOTIDE SEQUENCE [LARGE SCALE GENOMIC DNA]</scope>
    <source>
        <strain evidence="1">TK-2024</strain>
        <tissue evidence="1">Old leaves</tissue>
    </source>
</reference>
<evidence type="ECO:0000313" key="1">
    <source>
        <dbReference type="EMBL" id="KAK8481984.1"/>
    </source>
</evidence>
<keyword evidence="2" id="KW-1185">Reference proteome</keyword>
<sequence>MLAFKDLWAVVKLSLSSGVMLCLELLQHNLGSSNWKLEKRSGVAVGAGWQSTVAWVNIGSYYLVGIPIGVCLDTFWICISRVFGLPCC</sequence>
<gene>
    <name evidence="1" type="ORF">V6N11_069420</name>
</gene>
<comment type="caution">
    <text evidence="1">The sequence shown here is derived from an EMBL/GenBank/DDBJ whole genome shotgun (WGS) entry which is preliminary data.</text>
</comment>